<dbReference type="GO" id="GO:0009279">
    <property type="term" value="C:cell outer membrane"/>
    <property type="evidence" value="ECO:0007669"/>
    <property type="project" value="UniProtKB-SubCell"/>
</dbReference>
<dbReference type="InterPro" id="IPR023997">
    <property type="entry name" value="TonB-dep_OMP_SusC/RagA_CS"/>
</dbReference>
<evidence type="ECO:0000259" key="9">
    <source>
        <dbReference type="Pfam" id="PF07715"/>
    </source>
</evidence>
<gene>
    <name evidence="10" type="ORF">LYY06_08615</name>
</gene>
<reference evidence="10" key="1">
    <citation type="submission" date="2021-12" db="EMBL/GenBank/DDBJ databases">
        <authorList>
            <person name="Lv X."/>
        </authorList>
    </citation>
    <scope>NUCLEOTIDE SEQUENCE</scope>
    <source>
        <strain evidence="10">HF2106</strain>
    </source>
</reference>
<dbReference type="InterPro" id="IPR023996">
    <property type="entry name" value="TonB-dep_OMP_SusC/RagA"/>
</dbReference>
<keyword evidence="4 8" id="KW-0812">Transmembrane</keyword>
<dbReference type="Gene3D" id="2.170.130.10">
    <property type="entry name" value="TonB-dependent receptor, plug domain"/>
    <property type="match status" value="1"/>
</dbReference>
<dbReference type="InterPro" id="IPR008969">
    <property type="entry name" value="CarboxyPept-like_regulatory"/>
</dbReference>
<evidence type="ECO:0000256" key="7">
    <source>
        <dbReference type="ARBA" id="ARBA00023237"/>
    </source>
</evidence>
<feature type="domain" description="TonB-dependent receptor plug" evidence="9">
    <location>
        <begin position="109"/>
        <end position="226"/>
    </location>
</feature>
<dbReference type="RefSeq" id="WP_233339230.1">
    <property type="nucleotide sequence ID" value="NZ_JAJTVO010000013.1"/>
</dbReference>
<dbReference type="InterPro" id="IPR036942">
    <property type="entry name" value="Beta-barrel_TonB_sf"/>
</dbReference>
<dbReference type="EMBL" id="JAJTVO010000013">
    <property type="protein sequence ID" value="MCE4122323.1"/>
    <property type="molecule type" value="Genomic_DNA"/>
</dbReference>
<evidence type="ECO:0000256" key="5">
    <source>
        <dbReference type="ARBA" id="ARBA00022729"/>
    </source>
</evidence>
<evidence type="ECO:0000256" key="1">
    <source>
        <dbReference type="ARBA" id="ARBA00004571"/>
    </source>
</evidence>
<evidence type="ECO:0000313" key="11">
    <source>
        <dbReference type="Proteomes" id="UP001200307"/>
    </source>
</evidence>
<dbReference type="PANTHER" id="PTHR30069">
    <property type="entry name" value="TONB-DEPENDENT OUTER MEMBRANE RECEPTOR"/>
    <property type="match status" value="1"/>
</dbReference>
<dbReference type="Gene3D" id="2.60.40.1120">
    <property type="entry name" value="Carboxypeptidase-like, regulatory domain"/>
    <property type="match status" value="1"/>
</dbReference>
<dbReference type="Pfam" id="PF07715">
    <property type="entry name" value="Plug"/>
    <property type="match status" value="1"/>
</dbReference>
<comment type="caution">
    <text evidence="10">The sequence shown here is derived from an EMBL/GenBank/DDBJ whole genome shotgun (WGS) entry which is preliminary data.</text>
</comment>
<dbReference type="GO" id="GO:0015344">
    <property type="term" value="F:siderophore uptake transmembrane transporter activity"/>
    <property type="evidence" value="ECO:0007669"/>
    <property type="project" value="TreeGrafter"/>
</dbReference>
<dbReference type="InterPro" id="IPR039426">
    <property type="entry name" value="TonB-dep_rcpt-like"/>
</dbReference>
<protein>
    <submittedName>
        <fullName evidence="10">SusC/RagA family TonB-linked outer membrane protein</fullName>
    </submittedName>
</protein>
<keyword evidence="5" id="KW-0732">Signal</keyword>
<dbReference type="SUPFAM" id="SSF49464">
    <property type="entry name" value="Carboxypeptidase regulatory domain-like"/>
    <property type="match status" value="1"/>
</dbReference>
<name>A0AAW4YKH5_9BACT</name>
<dbReference type="InterPro" id="IPR037066">
    <property type="entry name" value="Plug_dom_sf"/>
</dbReference>
<evidence type="ECO:0000256" key="8">
    <source>
        <dbReference type="PROSITE-ProRule" id="PRU01360"/>
    </source>
</evidence>
<evidence type="ECO:0000256" key="3">
    <source>
        <dbReference type="ARBA" id="ARBA00022452"/>
    </source>
</evidence>
<proteinExistence type="inferred from homology"/>
<keyword evidence="3 8" id="KW-1134">Transmembrane beta strand</keyword>
<dbReference type="AlphaFoldDB" id="A0AAW4YKH5"/>
<comment type="subcellular location">
    <subcellularLocation>
        <location evidence="1 8">Cell outer membrane</location>
        <topology evidence="1 8">Multi-pass membrane protein</topology>
    </subcellularLocation>
</comment>
<dbReference type="Gene3D" id="2.40.170.20">
    <property type="entry name" value="TonB-dependent receptor, beta-barrel domain"/>
    <property type="match status" value="1"/>
</dbReference>
<dbReference type="Pfam" id="PF13715">
    <property type="entry name" value="CarbopepD_reg_2"/>
    <property type="match status" value="1"/>
</dbReference>
<evidence type="ECO:0000256" key="4">
    <source>
        <dbReference type="ARBA" id="ARBA00022692"/>
    </source>
</evidence>
<dbReference type="PROSITE" id="PS52016">
    <property type="entry name" value="TONB_DEPENDENT_REC_3"/>
    <property type="match status" value="1"/>
</dbReference>
<keyword evidence="6 8" id="KW-0472">Membrane</keyword>
<keyword evidence="2 8" id="KW-0813">Transport</keyword>
<dbReference type="PANTHER" id="PTHR30069:SF29">
    <property type="entry name" value="HEMOGLOBIN AND HEMOGLOBIN-HAPTOGLOBIN-BINDING PROTEIN 1-RELATED"/>
    <property type="match status" value="1"/>
</dbReference>
<accession>A0AAW4YKH5</accession>
<evidence type="ECO:0000256" key="2">
    <source>
        <dbReference type="ARBA" id="ARBA00022448"/>
    </source>
</evidence>
<organism evidence="10 11">
    <name type="scientific">Segatella copri</name>
    <dbReference type="NCBI Taxonomy" id="165179"/>
    <lineage>
        <taxon>Bacteria</taxon>
        <taxon>Pseudomonadati</taxon>
        <taxon>Bacteroidota</taxon>
        <taxon>Bacteroidia</taxon>
        <taxon>Bacteroidales</taxon>
        <taxon>Prevotellaceae</taxon>
        <taxon>Segatella</taxon>
    </lineage>
</organism>
<evidence type="ECO:0000313" key="10">
    <source>
        <dbReference type="EMBL" id="MCE4122323.1"/>
    </source>
</evidence>
<keyword evidence="7 8" id="KW-0998">Cell outer membrane</keyword>
<dbReference type="Proteomes" id="UP001200307">
    <property type="component" value="Unassembled WGS sequence"/>
</dbReference>
<evidence type="ECO:0000256" key="6">
    <source>
        <dbReference type="ARBA" id="ARBA00023136"/>
    </source>
</evidence>
<sequence length="1084" mass="121398">MFLLLSVAISAQTVNVSGVVLDNEGEPLPGATVQVLGKADANATTNLDGKFNLRAPQNAVLTVSFVGFKNKTVRLKAGQKFPLTISMVDDSKVLNEVVVTALGITREQKSLGYARQSIDTESLNDTRDPNLLNSLTGKVSGVNFISNGGAMSSTRVEIRGNNSITGNNQPLYVIDGVPIMNDMGESGDLDYGNAASFVSPDDVESIEVLKGANASALYGSDAANGVILITTKKASRKKGLGVNYNFNAQFSYLREYPIYQNVYGTMVERGNNGFNFFGTNSANGYEYDSSLPYGIYHFNMANQNQRSWGMPMLGQMVIGRNNQLRAYSPAEDAITNMYETGVQMTHNVSIDKVFNAGNLRVSYTGISYDGMLKNFNQMTRHNFSVNSNATLAKWLSMNFSVNYQMEDVDNRDYKGASNRNPMYAIMQMSRDATLDELIPYKDAEGQPMNKRSGFYNPYWLLNECTNGDGRRSFRANLTFNIKPTFLKGSNLRLRASMDTMNRNGWKFDNMYTMWDANGYYEQFEERSRNYNYEGVFSYNTRLKKWMKDLSINANVGASLMRQNWDKMTDKVNQLAVPDVKSLANNASVLLAQANHTGKEKQGIFGSLSLGYKGFFLDGTFRNDWSSTLPKGNNSYFYTSESFSAVLTELIPKLRSKALSFVKLRGSIAKVGNDTGFDRLLDGYSYGNLFLNSYAWYQGDNQKKNPNLKPETTISKEIGLEVRLWNDRIKADITYYDKRTKDQIVESAVSYGTGYQRFVMNSGEISNKGWEISLNTVPLRLRNFEWRSTINWSKNNSMVESLPDGVDKIQIGSGMFDTKSYAEVGRPYGALYAHAYKKNEKGQILCDANGTPKQDPELQYVGCVQADWRGGWQNTFKYKNFGVSVSIDFQKGGHFLSQSALQGSLDGQSVQSLEGRWEEIYSRYCIGESDMERTGFLDAANANTPATNGQLYADWKRCKGIMIPNCVYDEDVEGMAGKDVVGWVRAESYWMHEIQRDITRFIYDASYIKLREITVSYDFPKAWLRKTPFQNLRLAAVGRNIATLFAHTPIGLDPQATSTTGNAQGFERGFNLPEASYGFDIKVGF</sequence>
<dbReference type="NCBIfam" id="TIGR04056">
    <property type="entry name" value="OMP_RagA_SusC"/>
    <property type="match status" value="1"/>
</dbReference>
<dbReference type="InterPro" id="IPR012910">
    <property type="entry name" value="Plug_dom"/>
</dbReference>
<dbReference type="GO" id="GO:0044718">
    <property type="term" value="P:siderophore transmembrane transport"/>
    <property type="evidence" value="ECO:0007669"/>
    <property type="project" value="TreeGrafter"/>
</dbReference>
<dbReference type="SUPFAM" id="SSF56935">
    <property type="entry name" value="Porins"/>
    <property type="match status" value="1"/>
</dbReference>
<comment type="similarity">
    <text evidence="8">Belongs to the TonB-dependent receptor family.</text>
</comment>
<dbReference type="NCBIfam" id="TIGR04057">
    <property type="entry name" value="SusC_RagA_signa"/>
    <property type="match status" value="1"/>
</dbReference>